<dbReference type="RefSeq" id="WP_382187269.1">
    <property type="nucleotide sequence ID" value="NZ_JBHSZI010000004.1"/>
</dbReference>
<name>A0ABD5W8N5_9EURY</name>
<sequence>MYERHSEEYTDANSVWQSVQRDFDDVPGVEKAGHGEWVYAGDETAREELNS</sequence>
<evidence type="ECO:0000313" key="2">
    <source>
        <dbReference type="Proteomes" id="UP001596445"/>
    </source>
</evidence>
<accession>A0ABD5W8N5</accession>
<reference evidence="1 2" key="1">
    <citation type="journal article" date="2019" name="Int. J. Syst. Evol. Microbiol.">
        <title>The Global Catalogue of Microorganisms (GCM) 10K type strain sequencing project: providing services to taxonomists for standard genome sequencing and annotation.</title>
        <authorList>
            <consortium name="The Broad Institute Genomics Platform"/>
            <consortium name="The Broad Institute Genome Sequencing Center for Infectious Disease"/>
            <person name="Wu L."/>
            <person name="Ma J."/>
        </authorList>
    </citation>
    <scope>NUCLEOTIDE SEQUENCE [LARGE SCALE GENOMIC DNA]</scope>
    <source>
        <strain evidence="1 2">JCM 30072</strain>
    </source>
</reference>
<comment type="caution">
    <text evidence="1">The sequence shown here is derived from an EMBL/GenBank/DDBJ whole genome shotgun (WGS) entry which is preliminary data.</text>
</comment>
<evidence type="ECO:0000313" key="1">
    <source>
        <dbReference type="EMBL" id="MFC7059895.1"/>
    </source>
</evidence>
<proteinExistence type="predicted"/>
<keyword evidence="2" id="KW-1185">Reference proteome</keyword>
<gene>
    <name evidence="1" type="ORF">ACFQQG_18910</name>
</gene>
<dbReference type="Proteomes" id="UP001596445">
    <property type="component" value="Unassembled WGS sequence"/>
</dbReference>
<organism evidence="1 2">
    <name type="scientific">Halovenus salina</name>
    <dbReference type="NCBI Taxonomy" id="1510225"/>
    <lineage>
        <taxon>Archaea</taxon>
        <taxon>Methanobacteriati</taxon>
        <taxon>Methanobacteriota</taxon>
        <taxon>Stenosarchaea group</taxon>
        <taxon>Halobacteria</taxon>
        <taxon>Halobacteriales</taxon>
        <taxon>Haloarculaceae</taxon>
        <taxon>Halovenus</taxon>
    </lineage>
</organism>
<protein>
    <submittedName>
        <fullName evidence="1">Uncharacterized protein</fullName>
    </submittedName>
</protein>
<dbReference type="EMBL" id="JBHSZI010000004">
    <property type="protein sequence ID" value="MFC7059895.1"/>
    <property type="molecule type" value="Genomic_DNA"/>
</dbReference>
<dbReference type="AlphaFoldDB" id="A0ABD5W8N5"/>